<dbReference type="Gene3D" id="3.20.20.80">
    <property type="entry name" value="Glycosidases"/>
    <property type="match status" value="1"/>
</dbReference>
<proteinExistence type="inferred from homology"/>
<evidence type="ECO:0000256" key="1">
    <source>
        <dbReference type="ARBA" id="ARBA00004071"/>
    </source>
</evidence>
<dbReference type="PANTHER" id="PTHR10030:SF37">
    <property type="entry name" value="ALPHA-L-FUCOSIDASE-RELATED"/>
    <property type="match status" value="1"/>
</dbReference>
<keyword evidence="9" id="KW-1185">Reference proteome</keyword>
<dbReference type="Proteomes" id="UP001527882">
    <property type="component" value="Unassembled WGS sequence"/>
</dbReference>
<keyword evidence="6" id="KW-0326">Glycosidase</keyword>
<evidence type="ECO:0000313" key="8">
    <source>
        <dbReference type="EMBL" id="MCZ8511100.1"/>
    </source>
</evidence>
<dbReference type="Gene3D" id="2.60.120.260">
    <property type="entry name" value="Galactose-binding domain-like"/>
    <property type="match status" value="1"/>
</dbReference>
<keyword evidence="4" id="KW-0732">Signal</keyword>
<keyword evidence="5" id="KW-0378">Hydrolase</keyword>
<dbReference type="PRINTS" id="PR00741">
    <property type="entry name" value="GLHYDRLASE29"/>
</dbReference>
<dbReference type="EC" id="3.2.1.51" evidence="3"/>
<dbReference type="SMART" id="SM00812">
    <property type="entry name" value="Alpha_L_fucos"/>
    <property type="match status" value="1"/>
</dbReference>
<reference evidence="8 9" key="1">
    <citation type="submission" date="2022-12" db="EMBL/GenBank/DDBJ databases">
        <title>Draft genome sequence of Paenibacillus sp. dW9.</title>
        <authorList>
            <person name="Choi E.-W."/>
            <person name="Kim D.-U."/>
        </authorList>
    </citation>
    <scope>NUCLEOTIDE SEQUENCE [LARGE SCALE GENOMIC DNA]</scope>
    <source>
        <strain evidence="9">dW9</strain>
    </source>
</reference>
<comment type="function">
    <text evidence="1">Alpha-L-fucosidase is responsible for hydrolyzing the alpha-1,6-linked fucose joined to the reducing-end N-acetylglucosamine of the carbohydrate moieties of glycoproteins.</text>
</comment>
<dbReference type="InterPro" id="IPR016286">
    <property type="entry name" value="FUC_metazoa-typ"/>
</dbReference>
<dbReference type="PANTHER" id="PTHR10030">
    <property type="entry name" value="ALPHA-L-FUCOSIDASE"/>
    <property type="match status" value="1"/>
</dbReference>
<dbReference type="InterPro" id="IPR000933">
    <property type="entry name" value="Glyco_hydro_29"/>
</dbReference>
<comment type="similarity">
    <text evidence="2">Belongs to the glycosyl hydrolase 29 family.</text>
</comment>
<evidence type="ECO:0000256" key="4">
    <source>
        <dbReference type="ARBA" id="ARBA00022729"/>
    </source>
</evidence>
<evidence type="ECO:0000256" key="5">
    <source>
        <dbReference type="ARBA" id="ARBA00022801"/>
    </source>
</evidence>
<accession>A0ABT4Q2I9</accession>
<gene>
    <name evidence="8" type="ORF">O9H85_01340</name>
</gene>
<dbReference type="EMBL" id="JAQAGZ010000001">
    <property type="protein sequence ID" value="MCZ8511100.1"/>
    <property type="molecule type" value="Genomic_DNA"/>
</dbReference>
<dbReference type="SUPFAM" id="SSF51445">
    <property type="entry name" value="(Trans)glycosidases"/>
    <property type="match status" value="1"/>
</dbReference>
<dbReference type="Pfam" id="PF01120">
    <property type="entry name" value="Alpha_L_fucos"/>
    <property type="match status" value="1"/>
</dbReference>
<evidence type="ECO:0000256" key="6">
    <source>
        <dbReference type="ARBA" id="ARBA00023295"/>
    </source>
</evidence>
<protein>
    <recommendedName>
        <fullName evidence="3">alpha-L-fucosidase</fullName>
        <ecNumber evidence="3">3.2.1.51</ecNumber>
    </recommendedName>
</protein>
<comment type="caution">
    <text evidence="8">The sequence shown here is derived from an EMBL/GenBank/DDBJ whole genome shotgun (WGS) entry which is preliminary data.</text>
</comment>
<evidence type="ECO:0000256" key="2">
    <source>
        <dbReference type="ARBA" id="ARBA00007951"/>
    </source>
</evidence>
<feature type="domain" description="Glycoside hydrolase family 29 N-terminal" evidence="7">
    <location>
        <begin position="60"/>
        <end position="322"/>
    </location>
</feature>
<organism evidence="8 9">
    <name type="scientific">Paenibacillus gyeongsangnamensis</name>
    <dbReference type="NCBI Taxonomy" id="3388067"/>
    <lineage>
        <taxon>Bacteria</taxon>
        <taxon>Bacillati</taxon>
        <taxon>Bacillota</taxon>
        <taxon>Bacilli</taxon>
        <taxon>Bacillales</taxon>
        <taxon>Paenibacillaceae</taxon>
        <taxon>Paenibacillus</taxon>
    </lineage>
</organism>
<evidence type="ECO:0000259" key="7">
    <source>
        <dbReference type="Pfam" id="PF01120"/>
    </source>
</evidence>
<dbReference type="InterPro" id="IPR057739">
    <property type="entry name" value="Glyco_hydro_29_N"/>
</dbReference>
<evidence type="ECO:0000256" key="3">
    <source>
        <dbReference type="ARBA" id="ARBA00012662"/>
    </source>
</evidence>
<dbReference type="InterPro" id="IPR017853">
    <property type="entry name" value="GH"/>
</dbReference>
<name>A0ABT4Q2I9_9BACL</name>
<sequence>MTEQEAKEVSEDYQMTMNEMELARPTKQQLEWQDMELGMFCHFGINTFCDQEWGEGADSPELFNPICLDASQWVRTAKAAGFKYFILTAKHHDGFCLWPTRTTDYSVKSSPWKNGHGDVVRECAEACKNEGVGFGIYVSPWDRHEPCYTDKEAYDDFYAAQLTELLTQYGPLVEVWFDGAGSEGREYDWARIIGLVKQHQPDAMIFNMGAPTIRWVGNEDGVAPYPCWNTAESARVSMFSNESLSWLPDTPAWVPAECDVPIRKERWFWQPNDENSLLSLEQLMNIYYRSVGHGCNLLLNVAPDTTGLMPEADVSRVLELGEEVRRRFSAPVARTAGSGQVLELAWEAEQVVDHAVMMEAIMHGERVRAYVLEAWQQDQWVELLSGSAIGHKKIDRFAPVKTSKVRLSILSSVGEAQLRDFAVYFS</sequence>
<evidence type="ECO:0000313" key="9">
    <source>
        <dbReference type="Proteomes" id="UP001527882"/>
    </source>
</evidence>